<comment type="similarity">
    <text evidence="6">Belongs to the NadC/ModD family.</text>
</comment>
<evidence type="ECO:0000256" key="22">
    <source>
        <dbReference type="SAM" id="MobiDB-lite"/>
    </source>
</evidence>
<evidence type="ECO:0000256" key="2">
    <source>
        <dbReference type="ARBA" id="ARBA00001946"/>
    </source>
</evidence>
<comment type="subunit">
    <text evidence="7">Hexamer formed by 3 homodimers.</text>
</comment>
<evidence type="ECO:0000313" key="27">
    <source>
        <dbReference type="EMBL" id="KAF3216365.1"/>
    </source>
</evidence>
<evidence type="ECO:0000256" key="7">
    <source>
        <dbReference type="ARBA" id="ARBA00011218"/>
    </source>
</evidence>
<dbReference type="CDD" id="cd01572">
    <property type="entry name" value="QPRTase"/>
    <property type="match status" value="1"/>
</dbReference>
<evidence type="ECO:0000256" key="11">
    <source>
        <dbReference type="ARBA" id="ARBA00022642"/>
    </source>
</evidence>
<evidence type="ECO:0000256" key="14">
    <source>
        <dbReference type="ARBA" id="ARBA00022723"/>
    </source>
</evidence>
<gene>
    <name evidence="27" type="ORF">TWF679_002987</name>
</gene>
<dbReference type="GO" id="GO:0006259">
    <property type="term" value="P:DNA metabolic process"/>
    <property type="evidence" value="ECO:0007669"/>
    <property type="project" value="InterPro"/>
</dbReference>
<feature type="compositionally biased region" description="Polar residues" evidence="22">
    <location>
        <begin position="401"/>
        <end position="411"/>
    </location>
</feature>
<dbReference type="Gene3D" id="1.10.10.10">
    <property type="entry name" value="Winged helix-like DNA-binding domain superfamily/Winged helix DNA-binding domain"/>
    <property type="match status" value="1"/>
</dbReference>
<evidence type="ECO:0000256" key="1">
    <source>
        <dbReference type="ARBA" id="ARBA00000185"/>
    </source>
</evidence>
<evidence type="ECO:0000256" key="12">
    <source>
        <dbReference type="ARBA" id="ARBA00022676"/>
    </source>
</evidence>
<evidence type="ECO:0000256" key="18">
    <source>
        <dbReference type="ARBA" id="ARBA00023235"/>
    </source>
</evidence>
<keyword evidence="18 21" id="KW-0413">Isomerase</keyword>
<evidence type="ECO:0000256" key="20">
    <source>
        <dbReference type="ARBA" id="ARBA00047445"/>
    </source>
</evidence>
<comment type="pathway">
    <text evidence="4">Cofactor biosynthesis; NAD(+) biosynthesis; nicotinate D-ribonucleotide from quinolinate: step 1/1.</text>
</comment>
<evidence type="ECO:0000313" key="28">
    <source>
        <dbReference type="Proteomes" id="UP000614610"/>
    </source>
</evidence>
<dbReference type="GO" id="GO:0034213">
    <property type="term" value="P:quinolinate catabolic process"/>
    <property type="evidence" value="ECO:0007669"/>
    <property type="project" value="TreeGrafter"/>
</dbReference>
<dbReference type="InterPro" id="IPR004393">
    <property type="entry name" value="NadC"/>
</dbReference>
<dbReference type="InterPro" id="IPR013785">
    <property type="entry name" value="Aldolase_TIM"/>
</dbReference>
<keyword evidence="12" id="KW-0328">Glycosyltransferase</keyword>
<feature type="active site" description="O-(5'-phospho-DNA)-tyrosine intermediate" evidence="21">
    <location>
        <position position="565"/>
    </location>
</feature>
<protein>
    <recommendedName>
        <fullName evidence="10">Nicotinate-nucleotide pyrophosphorylase [carboxylating]</fullName>
        <ecNumber evidence="8">2.4.2.19</ecNumber>
        <ecNumber evidence="9">5.6.2.2</ecNumber>
    </recommendedName>
    <alternativeName>
        <fullName evidence="19">Quinolinate phosphoribosyltransferase [decarboxylating]</fullName>
    </alternativeName>
</protein>
<comment type="catalytic activity">
    <reaction evidence="20">
        <text>nicotinate beta-D-ribonucleotide + CO2 + diphosphate = quinolinate + 5-phospho-alpha-D-ribose 1-diphosphate + 2 H(+)</text>
        <dbReference type="Rhea" id="RHEA:12733"/>
        <dbReference type="ChEBI" id="CHEBI:15378"/>
        <dbReference type="ChEBI" id="CHEBI:16526"/>
        <dbReference type="ChEBI" id="CHEBI:29959"/>
        <dbReference type="ChEBI" id="CHEBI:33019"/>
        <dbReference type="ChEBI" id="CHEBI:57502"/>
        <dbReference type="ChEBI" id="CHEBI:58017"/>
        <dbReference type="EC" id="2.4.2.19"/>
    </reaction>
</comment>
<keyword evidence="14" id="KW-0479">Metal-binding</keyword>
<accession>A0A8H8VFJ1</accession>
<dbReference type="GO" id="GO:0009435">
    <property type="term" value="P:NAD+ biosynthetic process"/>
    <property type="evidence" value="ECO:0007669"/>
    <property type="project" value="UniProtKB-UniPathway"/>
</dbReference>
<dbReference type="InterPro" id="IPR036388">
    <property type="entry name" value="WH-like_DNA-bd_sf"/>
</dbReference>
<keyword evidence="13" id="KW-0808">Transferase</keyword>
<sequence>MSTSDPHRHPHDMALDLGDLTHLLPTNYKQTIRNWLEEDCPSFDYGGFVVGEEESVATLYGKTAGVLAGVPFFNEVFSQLGCSVEWHLHEGEFFEPIKQVATVRGPARKLLLGERVALNTLARCSGIATRSRLMLRIVRKAGYQGILAGTRKTTPGFRLVEKYGMLVGGVDAHRYDLSSMIMLKDNHIWSKGSITRAVQAARAVGGFAVKIEVEVQSEAEADEAIAAGADIVMLDNFGSDGIKIAAKNLKARWTGKSNVLLECSGGLTLDNVEQYICQDIDIISTSSIHQSVQHVDFSLKLPRKDQYDLELSNVIDLYQNQTPIEDDGSEYFCWSDEDAAAAADNENTSVALIDESQFLDLTTPIFTSTSEAEISSTISTDVNQDILPPIQPATISKLSPSVQLPSTTQSSPEIPQSVTTTTTVTSIDPTTDPTIDPQIPELDIAGRLHKIFLENREDETVTITWEESDNSSRPSAWVLKKIDEVFTAWLDVIDSKGKLVVKLRGCEKAILRSSRNQPKRFWRTLVYPGPCSRDNQKFGAFVRVLELVREAIKLDKIYTKRDIYYKDVTLFGSQQTVDKLVDDIASALGVPRRSLHITAAAKGLVCGDLSIFKTDGSIINCNIEGEGVLIPSSTDIEKVEIRDSDTVLIIEKEVVANRNQDFVSSFSLTTPTKNKAIFRTLAESGDWKRLPGRPILICGKGYPDIATRELAHYLYLTKSLSGQYLDFYCLVDYDPHGLDIYTMYKNGSLSSRATGMFYEQMAVPALRHLGVKFCDILEYCSVEGSSMSQTIEESGIISTDNGEEPRSKRLRYTSSPPQGLLPMTAHDRAKAVSMLQRDHNTVAAEHTDDLRKLLFVGYKAEIQVLGDQLVRYLDEKLGGQRIGLAS</sequence>
<dbReference type="InterPro" id="IPR036078">
    <property type="entry name" value="Spo11/TopoVI_A_sf"/>
</dbReference>
<dbReference type="EMBL" id="WIWT01000016">
    <property type="protein sequence ID" value="KAF3216365.1"/>
    <property type="molecule type" value="Genomic_DNA"/>
</dbReference>
<dbReference type="CDD" id="cd00223">
    <property type="entry name" value="TOPRIM_TopoIIB_SPO"/>
    <property type="match status" value="1"/>
</dbReference>
<dbReference type="InterPro" id="IPR022412">
    <property type="entry name" value="Quinolinate_PRibosylTrfase_N"/>
</dbReference>
<dbReference type="SUPFAM" id="SSF56726">
    <property type="entry name" value="DNA topoisomerase IV, alpha subunit"/>
    <property type="match status" value="1"/>
</dbReference>
<keyword evidence="17 21" id="KW-0238">DNA-binding</keyword>
<dbReference type="Pfam" id="PF01729">
    <property type="entry name" value="QRPTase_C"/>
    <property type="match status" value="1"/>
</dbReference>
<dbReference type="GO" id="GO:0005694">
    <property type="term" value="C:chromosome"/>
    <property type="evidence" value="ECO:0007669"/>
    <property type="project" value="InterPro"/>
</dbReference>
<evidence type="ECO:0000256" key="16">
    <source>
        <dbReference type="ARBA" id="ARBA00023029"/>
    </source>
</evidence>
<dbReference type="FunFam" id="3.90.1170.20:FF:000003">
    <property type="entry name" value="Nicotinate-nucleotide pyrophosphorylase [carboxylating]"/>
    <property type="match status" value="1"/>
</dbReference>
<evidence type="ECO:0000256" key="6">
    <source>
        <dbReference type="ARBA" id="ARBA00009400"/>
    </source>
</evidence>
<dbReference type="GO" id="GO:0003677">
    <property type="term" value="F:DNA binding"/>
    <property type="evidence" value="ECO:0007669"/>
    <property type="project" value="UniProtKB-UniRule"/>
</dbReference>
<dbReference type="PRINTS" id="PR01550">
    <property type="entry name" value="TOP6AFAMILY"/>
</dbReference>
<evidence type="ECO:0000256" key="5">
    <source>
        <dbReference type="ARBA" id="ARBA00006559"/>
    </source>
</evidence>
<feature type="domain" description="Quinolinate phosphoribosyl transferase C-terminal" evidence="23">
    <location>
        <begin position="127"/>
        <end position="300"/>
    </location>
</feature>
<dbReference type="AlphaFoldDB" id="A0A8H8VFJ1"/>
<feature type="domain" description="Spo11/DNA topoisomerase VI subunit A N-terminal" evidence="25">
    <location>
        <begin position="537"/>
        <end position="597"/>
    </location>
</feature>
<dbReference type="OrthoDB" id="5377392at2759"/>
<feature type="domain" description="Quinolinate phosphoribosyl transferase N-terminal" evidence="24">
    <location>
        <begin position="51"/>
        <end position="125"/>
    </location>
</feature>
<dbReference type="Pfam" id="PF04406">
    <property type="entry name" value="TP6A_N"/>
    <property type="match status" value="1"/>
</dbReference>
<evidence type="ECO:0000256" key="9">
    <source>
        <dbReference type="ARBA" id="ARBA00012895"/>
    </source>
</evidence>
<dbReference type="UniPathway" id="UPA00253">
    <property type="reaction ID" value="UER00331"/>
</dbReference>
<keyword evidence="11" id="KW-0662">Pyridine nucleotide biosynthesis</keyword>
<dbReference type="GO" id="GO:0004514">
    <property type="term" value="F:nicotinate-nucleotide diphosphorylase (carboxylating) activity"/>
    <property type="evidence" value="ECO:0007669"/>
    <property type="project" value="UniProtKB-EC"/>
</dbReference>
<proteinExistence type="inferred from homology"/>
<dbReference type="PROSITE" id="PS52041">
    <property type="entry name" value="TOPO_IIB"/>
    <property type="match status" value="1"/>
</dbReference>
<dbReference type="PANTHER" id="PTHR32179">
    <property type="entry name" value="NICOTINATE-NUCLEOTIDE PYROPHOSPHORYLASE [CARBOXYLATING]"/>
    <property type="match status" value="1"/>
</dbReference>
<dbReference type="EC" id="2.4.2.19" evidence="8"/>
<dbReference type="InterPro" id="IPR013049">
    <property type="entry name" value="Spo11/TopoVI_A_N"/>
</dbReference>
<evidence type="ECO:0000259" key="26">
    <source>
        <dbReference type="Pfam" id="PF21180"/>
    </source>
</evidence>
<dbReference type="Pfam" id="PF02749">
    <property type="entry name" value="QRPTase_N"/>
    <property type="match status" value="1"/>
</dbReference>
<dbReference type="PANTHER" id="PTHR32179:SF3">
    <property type="entry name" value="NICOTINATE-NUCLEOTIDE PYROPHOSPHORYLASE [CARBOXYLATING]"/>
    <property type="match status" value="1"/>
</dbReference>
<dbReference type="SUPFAM" id="SSF54675">
    <property type="entry name" value="Nicotinate/Quinolinate PRTase N-terminal domain-like"/>
    <property type="match status" value="1"/>
</dbReference>
<dbReference type="GO" id="GO:0005524">
    <property type="term" value="F:ATP binding"/>
    <property type="evidence" value="ECO:0007669"/>
    <property type="project" value="InterPro"/>
</dbReference>
<dbReference type="SUPFAM" id="SSF51690">
    <property type="entry name" value="Nicotinate/Quinolinate PRTase C-terminal domain-like"/>
    <property type="match status" value="1"/>
</dbReference>
<dbReference type="FunFam" id="3.20.20.70:FF:000090">
    <property type="entry name" value="Nicotinate-nucleotide pyrophosphorylase [carboxylating]"/>
    <property type="match status" value="1"/>
</dbReference>
<evidence type="ECO:0000256" key="3">
    <source>
        <dbReference type="ARBA" id="ARBA00003237"/>
    </source>
</evidence>
<dbReference type="Gene3D" id="3.40.1360.10">
    <property type="match status" value="1"/>
</dbReference>
<evidence type="ECO:0000256" key="21">
    <source>
        <dbReference type="PROSITE-ProRule" id="PRU01385"/>
    </source>
</evidence>
<dbReference type="Gene3D" id="3.90.1170.20">
    <property type="entry name" value="Quinolinate phosphoribosyl transferase, N-terminal domain"/>
    <property type="match status" value="1"/>
</dbReference>
<dbReference type="InterPro" id="IPR002815">
    <property type="entry name" value="Spo11/TopoVI_A"/>
</dbReference>
<evidence type="ECO:0000256" key="17">
    <source>
        <dbReference type="ARBA" id="ARBA00023125"/>
    </source>
</evidence>
<dbReference type="Pfam" id="PF21180">
    <property type="entry name" value="TOP6A-Spo11_Toprim"/>
    <property type="match status" value="1"/>
</dbReference>
<dbReference type="GO" id="GO:0005737">
    <property type="term" value="C:cytoplasm"/>
    <property type="evidence" value="ECO:0007669"/>
    <property type="project" value="TreeGrafter"/>
</dbReference>
<dbReference type="NCBIfam" id="TIGR00078">
    <property type="entry name" value="nadC"/>
    <property type="match status" value="1"/>
</dbReference>
<reference evidence="27" key="1">
    <citation type="submission" date="2019-06" db="EMBL/GenBank/DDBJ databases">
        <authorList>
            <person name="Palmer J.M."/>
        </authorList>
    </citation>
    <scope>NUCLEOTIDE SEQUENCE</scope>
    <source>
        <strain evidence="27">TWF679</strain>
    </source>
</reference>
<evidence type="ECO:0000256" key="13">
    <source>
        <dbReference type="ARBA" id="ARBA00022679"/>
    </source>
</evidence>
<evidence type="ECO:0000259" key="24">
    <source>
        <dbReference type="Pfam" id="PF02749"/>
    </source>
</evidence>
<evidence type="ECO:0000256" key="10">
    <source>
        <dbReference type="ARBA" id="ARBA00020990"/>
    </source>
</evidence>
<feature type="domain" description="Topoisomerase 6 subunit A/Spo11 TOPRIM" evidence="26">
    <location>
        <begin position="675"/>
        <end position="781"/>
    </location>
</feature>
<keyword evidence="15" id="KW-0460">Magnesium</keyword>
<dbReference type="Gene3D" id="3.20.20.70">
    <property type="entry name" value="Aldolase class I"/>
    <property type="match status" value="1"/>
</dbReference>
<feature type="region of interest" description="Disordered" evidence="22">
    <location>
        <begin position="792"/>
        <end position="817"/>
    </location>
</feature>
<comment type="catalytic activity">
    <reaction evidence="1 21">
        <text>ATP-dependent breakage, passage and rejoining of double-stranded DNA.</text>
        <dbReference type="EC" id="5.6.2.2"/>
    </reaction>
</comment>
<evidence type="ECO:0000256" key="15">
    <source>
        <dbReference type="ARBA" id="ARBA00022842"/>
    </source>
</evidence>
<comment type="function">
    <text evidence="3">Involved in the catabolism of quinolinic acid (QA).</text>
</comment>
<name>A0A8H8VFJ1_ORBOL</name>
<evidence type="ECO:0000259" key="23">
    <source>
        <dbReference type="Pfam" id="PF01729"/>
    </source>
</evidence>
<dbReference type="InterPro" id="IPR002638">
    <property type="entry name" value="Quinolinate_PRibosylTrfase_C"/>
</dbReference>
<comment type="cofactor">
    <cofactor evidence="2">
        <name>Mg(2+)</name>
        <dbReference type="ChEBI" id="CHEBI:18420"/>
    </cofactor>
</comment>
<organism evidence="27 28">
    <name type="scientific">Orbilia oligospora</name>
    <name type="common">Nematode-trapping fungus</name>
    <name type="synonym">Arthrobotrys oligospora</name>
    <dbReference type="NCBI Taxonomy" id="2813651"/>
    <lineage>
        <taxon>Eukaryota</taxon>
        <taxon>Fungi</taxon>
        <taxon>Dikarya</taxon>
        <taxon>Ascomycota</taxon>
        <taxon>Pezizomycotina</taxon>
        <taxon>Orbiliomycetes</taxon>
        <taxon>Orbiliales</taxon>
        <taxon>Orbiliaceae</taxon>
        <taxon>Orbilia</taxon>
    </lineage>
</organism>
<feature type="compositionally biased region" description="Low complexity" evidence="22">
    <location>
        <begin position="412"/>
        <end position="437"/>
    </location>
</feature>
<dbReference type="InterPro" id="IPR036068">
    <property type="entry name" value="Nicotinate_pribotase-like_C"/>
</dbReference>
<evidence type="ECO:0000259" key="25">
    <source>
        <dbReference type="Pfam" id="PF04406"/>
    </source>
</evidence>
<comment type="similarity">
    <text evidence="5 21">Belongs to the TOP6A family.</text>
</comment>
<dbReference type="InterPro" id="IPR034136">
    <property type="entry name" value="TOPRIM_Topo6A/Spo11"/>
</dbReference>
<dbReference type="GO" id="GO:0046872">
    <property type="term" value="F:metal ion binding"/>
    <property type="evidence" value="ECO:0007669"/>
    <property type="project" value="UniProtKB-KW"/>
</dbReference>
<dbReference type="Proteomes" id="UP000614610">
    <property type="component" value="Unassembled WGS sequence"/>
</dbReference>
<keyword evidence="16 21" id="KW-0799">Topoisomerase</keyword>
<evidence type="ECO:0000256" key="19">
    <source>
        <dbReference type="ARBA" id="ARBA00033102"/>
    </source>
</evidence>
<dbReference type="InterPro" id="IPR037128">
    <property type="entry name" value="Quinolinate_PRibosylTase_N_sf"/>
</dbReference>
<dbReference type="EC" id="5.6.2.2" evidence="9"/>
<feature type="region of interest" description="Disordered" evidence="22">
    <location>
        <begin position="401"/>
        <end position="437"/>
    </location>
</feature>
<dbReference type="InterPro" id="IPR027277">
    <property type="entry name" value="NadC/ModD"/>
</dbReference>
<evidence type="ECO:0000256" key="4">
    <source>
        <dbReference type="ARBA" id="ARBA00004893"/>
    </source>
</evidence>
<dbReference type="GO" id="GO:0003918">
    <property type="term" value="F:DNA topoisomerase type II (double strand cut, ATP-hydrolyzing) activity"/>
    <property type="evidence" value="ECO:0007669"/>
    <property type="project" value="UniProtKB-UniRule"/>
</dbReference>
<evidence type="ECO:0000256" key="8">
    <source>
        <dbReference type="ARBA" id="ARBA00011944"/>
    </source>
</evidence>
<comment type="caution">
    <text evidence="27">The sequence shown here is derived from an EMBL/GenBank/DDBJ whole genome shotgun (WGS) entry which is preliminary data.</text>
</comment>